<organism evidence="3 4">
    <name type="scientific">Ramularia collo-cygni</name>
    <dbReference type="NCBI Taxonomy" id="112498"/>
    <lineage>
        <taxon>Eukaryota</taxon>
        <taxon>Fungi</taxon>
        <taxon>Dikarya</taxon>
        <taxon>Ascomycota</taxon>
        <taxon>Pezizomycotina</taxon>
        <taxon>Dothideomycetes</taxon>
        <taxon>Dothideomycetidae</taxon>
        <taxon>Mycosphaerellales</taxon>
        <taxon>Mycosphaerellaceae</taxon>
        <taxon>Ramularia</taxon>
    </lineage>
</organism>
<sequence>MLASLLALASIIIPFSAAKYSSDLQVFPPVLAISRAGEAELTDSFVHAYVKQPEKPTCQGNLMNHTFGASYYKPFVGEYKPPECSFNRVTWNMTVSVAGRQFDRLGWVFLGDVEVWRPSTAEPTKDGIFYTYLKDMTPYLSLLKTEQKLTFELDNIVYGNYTGSFNVTLSSQFFMTDIVPSIPADRILGVTDKTSSGGPVPFTVPKKAAAVALKIPQNVKRAVFTLSATGQADEEFWWSNVPSTRTATFGSAGTLYGFSPFREVQLLIDGKHAGYSWPFPVIFAGGVIPGLWRPVVGIDALDLKEDEIDVTPFLPLLCDGQPHTFSIKVVGLEDDGHGKAVISREVGDYWLISGKLFLWLDEEGHVTTGSGTPYVLAPSNWPSVHSEVSTNSDGTVNETLGYFAFVSREFFASSMLNLANGKTFHADWKQFLNFEATGNLTNGGNNQVNKQLTTGFKQSSSGYAQDFSYPFYALSTVDLSNNAAEIHAVINRSKMERVLGSAVLPSGIEGFKAVGKVEERAGSNLVTSQNSTATYIAPAGGSNMTFGTTSQEMKLESLIASESSTAGVAVFPDATIGGILFERRVDAVNGTIVDDEALAGASVYSGAVALDPKKIPEDLVLGGIPGRGGRWKGMLTNPNGYESLII</sequence>
<name>A0A2D3UPZ8_9PEZI</name>
<feature type="signal peptide" evidence="1">
    <location>
        <begin position="1"/>
        <end position="18"/>
    </location>
</feature>
<keyword evidence="1" id="KW-0732">Signal</keyword>
<dbReference type="RefSeq" id="XP_023624522.1">
    <property type="nucleotide sequence ID" value="XM_023768754.1"/>
</dbReference>
<dbReference type="Pfam" id="PF12222">
    <property type="entry name" value="PNGaseA"/>
    <property type="match status" value="1"/>
</dbReference>
<feature type="domain" description="Peptide N-acetyl-beta-D-glucosaminyl asparaginase amidase A N-terminal" evidence="2">
    <location>
        <begin position="53"/>
        <end position="370"/>
    </location>
</feature>
<dbReference type="PANTHER" id="PTHR31104">
    <property type="entry name" value="PEPTIDE-N4-(N-ACETYL-BETA-GLUCOSAMINYL)ASPARAGINE AMIDASE A PROTEIN"/>
    <property type="match status" value="1"/>
</dbReference>
<evidence type="ECO:0000313" key="4">
    <source>
        <dbReference type="Proteomes" id="UP000225277"/>
    </source>
</evidence>
<dbReference type="GeneID" id="35598669"/>
<evidence type="ECO:0000256" key="1">
    <source>
        <dbReference type="SAM" id="SignalP"/>
    </source>
</evidence>
<dbReference type="InterPro" id="IPR021102">
    <property type="entry name" value="PNGase_A"/>
</dbReference>
<dbReference type="InterPro" id="IPR056948">
    <property type="entry name" value="PNGaseA_N"/>
</dbReference>
<dbReference type="AlphaFoldDB" id="A0A2D3UPZ8"/>
<gene>
    <name evidence="3" type="ORF">RCC_03468</name>
</gene>
<proteinExistence type="predicted"/>
<dbReference type="OrthoDB" id="1612078at2759"/>
<evidence type="ECO:0000313" key="3">
    <source>
        <dbReference type="EMBL" id="CZT17631.1"/>
    </source>
</evidence>
<feature type="chain" id="PRO_5013541546" description="Peptide N-acetyl-beta-D-glucosaminyl asparaginase amidase A N-terminal domain-containing protein" evidence="1">
    <location>
        <begin position="19"/>
        <end position="646"/>
    </location>
</feature>
<reference evidence="3 4" key="1">
    <citation type="submission" date="2016-03" db="EMBL/GenBank/DDBJ databases">
        <authorList>
            <person name="Ploux O."/>
        </authorList>
    </citation>
    <scope>NUCLEOTIDE SEQUENCE [LARGE SCALE GENOMIC DNA]</scope>
    <source>
        <strain evidence="3 4">URUG2</strain>
    </source>
</reference>
<keyword evidence="4" id="KW-1185">Reference proteome</keyword>
<protein>
    <recommendedName>
        <fullName evidence="2">Peptide N-acetyl-beta-D-glucosaminyl asparaginase amidase A N-terminal domain-containing protein</fullName>
    </recommendedName>
</protein>
<dbReference type="EMBL" id="FJUY01000004">
    <property type="protein sequence ID" value="CZT17631.1"/>
    <property type="molecule type" value="Genomic_DNA"/>
</dbReference>
<dbReference type="Pfam" id="PF25156">
    <property type="entry name" value="PNGase_A_C"/>
    <property type="match status" value="1"/>
</dbReference>
<evidence type="ECO:0000259" key="2">
    <source>
        <dbReference type="Pfam" id="PF12222"/>
    </source>
</evidence>
<dbReference type="Proteomes" id="UP000225277">
    <property type="component" value="Unassembled WGS sequence"/>
</dbReference>
<accession>A0A2D3UPZ8</accession>